<dbReference type="InterPro" id="IPR018711">
    <property type="entry name" value="NAGPA"/>
</dbReference>
<sequence length="280" mass="30392">MPGLRHNAPMRVFLVPTLVLALAGAPPLAAAPSVRSVRAGDVECRVVGVDLATDRLELHWKDEAGRAFGTVDRLREWGEGRGRALLFAANAGIYDGQYRPLGLHVEDGRIVRPLNTARTGTGRGNFALPPNGVFYVDRDGRAGVLTTARWQQARIEPRLATQSGPMLVVDGDLNPNFDAASDSRKWRSGVCAPTPDHVLFAVSEAPLSFHAFATMFRDELGCRDALYLDGTLSRFWTPTTGYAGAAAVLVRPYAGMFAVFADGGERLKHEGHEGKRRSED</sequence>
<dbReference type="Pfam" id="PF09992">
    <property type="entry name" value="NAGPA"/>
    <property type="match status" value="1"/>
</dbReference>
<accession>A0A4R2HY23</accession>
<evidence type="ECO:0000256" key="1">
    <source>
        <dbReference type="SAM" id="SignalP"/>
    </source>
</evidence>
<feature type="signal peptide" evidence="1">
    <location>
        <begin position="1"/>
        <end position="21"/>
    </location>
</feature>
<name>A0A4R2HY23_9GAMM</name>
<dbReference type="EMBL" id="SLWQ01000012">
    <property type="protein sequence ID" value="TCO36521.1"/>
    <property type="molecule type" value="Genomic_DNA"/>
</dbReference>
<protein>
    <submittedName>
        <fullName evidence="3">Uncharacterized protein YigE (DUF2233 family)</fullName>
    </submittedName>
</protein>
<comment type="caution">
    <text evidence="3">The sequence shown here is derived from an EMBL/GenBank/DDBJ whole genome shotgun (WGS) entry which is preliminary data.</text>
</comment>
<evidence type="ECO:0000313" key="4">
    <source>
        <dbReference type="Proteomes" id="UP000294862"/>
    </source>
</evidence>
<dbReference type="Proteomes" id="UP000294862">
    <property type="component" value="Unassembled WGS sequence"/>
</dbReference>
<keyword evidence="1" id="KW-0732">Signal</keyword>
<dbReference type="RefSeq" id="WP_241988131.1">
    <property type="nucleotide sequence ID" value="NZ_JACGXM010000003.1"/>
</dbReference>
<evidence type="ECO:0000259" key="2">
    <source>
        <dbReference type="Pfam" id="PF09992"/>
    </source>
</evidence>
<proteinExistence type="predicted"/>
<keyword evidence="4" id="KW-1185">Reference proteome</keyword>
<gene>
    <name evidence="3" type="ORF">EV148_1125</name>
</gene>
<feature type="chain" id="PRO_5020532464" evidence="1">
    <location>
        <begin position="22"/>
        <end position="280"/>
    </location>
</feature>
<dbReference type="AlphaFoldDB" id="A0A4R2HY23"/>
<feature type="domain" description="Phosphodiester glycosidase" evidence="2">
    <location>
        <begin position="87"/>
        <end position="233"/>
    </location>
</feature>
<organism evidence="3 4">
    <name type="scientific">Dokdonella fugitiva</name>
    <dbReference type="NCBI Taxonomy" id="328517"/>
    <lineage>
        <taxon>Bacteria</taxon>
        <taxon>Pseudomonadati</taxon>
        <taxon>Pseudomonadota</taxon>
        <taxon>Gammaproteobacteria</taxon>
        <taxon>Lysobacterales</taxon>
        <taxon>Rhodanobacteraceae</taxon>
        <taxon>Dokdonella</taxon>
    </lineage>
</organism>
<evidence type="ECO:0000313" key="3">
    <source>
        <dbReference type="EMBL" id="TCO36521.1"/>
    </source>
</evidence>
<reference evidence="3 4" key="1">
    <citation type="journal article" date="2015" name="Stand. Genomic Sci.">
        <title>Genomic Encyclopedia of Bacterial and Archaeal Type Strains, Phase III: the genomes of soil and plant-associated and newly described type strains.</title>
        <authorList>
            <person name="Whitman W.B."/>
            <person name="Woyke T."/>
            <person name="Klenk H.P."/>
            <person name="Zhou Y."/>
            <person name="Lilburn T.G."/>
            <person name="Beck B.J."/>
            <person name="De Vos P."/>
            <person name="Vandamme P."/>
            <person name="Eisen J.A."/>
            <person name="Garrity G."/>
            <person name="Hugenholtz P."/>
            <person name="Kyrpides N.C."/>
        </authorList>
    </citation>
    <scope>NUCLEOTIDE SEQUENCE [LARGE SCALE GENOMIC DNA]</scope>
    <source>
        <strain evidence="3 4">A3</strain>
    </source>
</reference>